<proteinExistence type="predicted"/>
<keyword evidence="2" id="KW-1185">Reference proteome</keyword>
<gene>
    <name evidence="1" type="ORF">NMN56_037285</name>
</gene>
<protein>
    <recommendedName>
        <fullName evidence="3">MT0933-like antitoxin protein</fullName>
    </recommendedName>
</protein>
<comment type="caution">
    <text evidence="1">The sequence shown here is derived from an EMBL/GenBank/DDBJ whole genome shotgun (WGS) entry which is preliminary data.</text>
</comment>
<organism evidence="1 2">
    <name type="scientific">Streptomyces iconiensis</name>
    <dbReference type="NCBI Taxonomy" id="1384038"/>
    <lineage>
        <taxon>Bacteria</taxon>
        <taxon>Bacillati</taxon>
        <taxon>Actinomycetota</taxon>
        <taxon>Actinomycetes</taxon>
        <taxon>Kitasatosporales</taxon>
        <taxon>Streptomycetaceae</taxon>
        <taxon>Streptomyces</taxon>
    </lineage>
</organism>
<reference evidence="1 2" key="1">
    <citation type="submission" date="2023-05" db="EMBL/GenBank/DDBJ databases">
        <title>Streptantibioticus silvisoli sp. nov., acidotolerant actinomycetes 1 from pine litter.</title>
        <authorList>
            <person name="Swiecimska M."/>
            <person name="Golinska P."/>
            <person name="Sangal V."/>
            <person name="Wachnowicz B."/>
            <person name="Goodfellow M."/>
        </authorList>
    </citation>
    <scope>NUCLEOTIDE SEQUENCE [LARGE SCALE GENOMIC DNA]</scope>
    <source>
        <strain evidence="1 2">DSM 42109</strain>
    </source>
</reference>
<dbReference type="RefSeq" id="WP_280842832.1">
    <property type="nucleotide sequence ID" value="NZ_JANCPR020000059.1"/>
</dbReference>
<dbReference type="Proteomes" id="UP001214441">
    <property type="component" value="Unassembled WGS sequence"/>
</dbReference>
<evidence type="ECO:0000313" key="1">
    <source>
        <dbReference type="EMBL" id="MDJ1137513.1"/>
    </source>
</evidence>
<sequence length="60" mass="6536">MKESWEGRLGDIRDKCETVSDAFSGAAGLHGSNEIDVRQSFKSRIAELHDNGSDSSPKGR</sequence>
<accession>A0ABT7A853</accession>
<name>A0ABT7A853_9ACTN</name>
<dbReference type="EMBL" id="JANCPR020000059">
    <property type="protein sequence ID" value="MDJ1137513.1"/>
    <property type="molecule type" value="Genomic_DNA"/>
</dbReference>
<evidence type="ECO:0000313" key="2">
    <source>
        <dbReference type="Proteomes" id="UP001214441"/>
    </source>
</evidence>
<evidence type="ECO:0008006" key="3">
    <source>
        <dbReference type="Google" id="ProtNLM"/>
    </source>
</evidence>